<dbReference type="GO" id="GO:0000287">
    <property type="term" value="F:magnesium ion binding"/>
    <property type="evidence" value="ECO:0007669"/>
    <property type="project" value="TreeGrafter"/>
</dbReference>
<dbReference type="InterPro" id="IPR036412">
    <property type="entry name" value="HAD-like_sf"/>
</dbReference>
<dbReference type="Gene3D" id="3.30.1240.10">
    <property type="match status" value="1"/>
</dbReference>
<dbReference type="GO" id="GO:0016791">
    <property type="term" value="F:phosphatase activity"/>
    <property type="evidence" value="ECO:0007669"/>
    <property type="project" value="TreeGrafter"/>
</dbReference>
<gene>
    <name evidence="1" type="ORF">EVA_12847</name>
</gene>
<protein>
    <submittedName>
        <fullName evidence="1">Cof-like hydrolase</fullName>
    </submittedName>
</protein>
<dbReference type="InterPro" id="IPR000150">
    <property type="entry name" value="Cof"/>
</dbReference>
<dbReference type="NCBIfam" id="TIGR00099">
    <property type="entry name" value="Cof-subfamily"/>
    <property type="match status" value="1"/>
</dbReference>
<dbReference type="SUPFAM" id="SSF56784">
    <property type="entry name" value="HAD-like"/>
    <property type="match status" value="1"/>
</dbReference>
<dbReference type="InterPro" id="IPR006379">
    <property type="entry name" value="HAD-SF_hydro_IIB"/>
</dbReference>
<reference evidence="1" key="1">
    <citation type="journal article" date="2012" name="PLoS ONE">
        <title>Gene sets for utilization of primary and secondary nutrition supplies in the distal gut of endangered iberian lynx.</title>
        <authorList>
            <person name="Alcaide M."/>
            <person name="Messina E."/>
            <person name="Richter M."/>
            <person name="Bargiela R."/>
            <person name="Peplies J."/>
            <person name="Huws S.A."/>
            <person name="Newbold C.J."/>
            <person name="Golyshin P.N."/>
            <person name="Simon M.A."/>
            <person name="Lopez G."/>
            <person name="Yakimov M.M."/>
            <person name="Ferrer M."/>
        </authorList>
    </citation>
    <scope>NUCLEOTIDE SEQUENCE</scope>
</reference>
<dbReference type="NCBIfam" id="TIGR01484">
    <property type="entry name" value="HAD-SF-IIB"/>
    <property type="match status" value="1"/>
</dbReference>
<name>J9CGC0_9ZZZZ</name>
<dbReference type="SFLD" id="SFLDS00003">
    <property type="entry name" value="Haloacid_Dehalogenase"/>
    <property type="match status" value="1"/>
</dbReference>
<dbReference type="Pfam" id="PF08282">
    <property type="entry name" value="Hydrolase_3"/>
    <property type="match status" value="1"/>
</dbReference>
<dbReference type="PROSITE" id="PS01229">
    <property type="entry name" value="COF_2"/>
    <property type="match status" value="1"/>
</dbReference>
<keyword evidence="1" id="KW-0378">Hydrolase</keyword>
<evidence type="ECO:0000313" key="1">
    <source>
        <dbReference type="EMBL" id="EJW99050.1"/>
    </source>
</evidence>
<dbReference type="PANTHER" id="PTHR10000">
    <property type="entry name" value="PHOSPHOSERINE PHOSPHATASE"/>
    <property type="match status" value="1"/>
</dbReference>
<dbReference type="AlphaFoldDB" id="J9CGC0"/>
<dbReference type="EMBL" id="AMCI01003984">
    <property type="protein sequence ID" value="EJW99050.1"/>
    <property type="molecule type" value="Genomic_DNA"/>
</dbReference>
<dbReference type="PANTHER" id="PTHR10000:SF25">
    <property type="entry name" value="PHOSPHATASE YKRA-RELATED"/>
    <property type="match status" value="1"/>
</dbReference>
<accession>J9CGC0</accession>
<organism evidence="1">
    <name type="scientific">gut metagenome</name>
    <dbReference type="NCBI Taxonomy" id="749906"/>
    <lineage>
        <taxon>unclassified sequences</taxon>
        <taxon>metagenomes</taxon>
        <taxon>organismal metagenomes</taxon>
    </lineage>
</organism>
<dbReference type="GO" id="GO:0005829">
    <property type="term" value="C:cytosol"/>
    <property type="evidence" value="ECO:0007669"/>
    <property type="project" value="TreeGrafter"/>
</dbReference>
<comment type="caution">
    <text evidence="1">The sequence shown here is derived from an EMBL/GenBank/DDBJ whole genome shotgun (WGS) entry which is preliminary data.</text>
</comment>
<dbReference type="SFLD" id="SFLDG01140">
    <property type="entry name" value="C2.B:_Phosphomannomutase_and_P"/>
    <property type="match status" value="1"/>
</dbReference>
<proteinExistence type="predicted"/>
<dbReference type="SFLD" id="SFLDG01144">
    <property type="entry name" value="C2.B.4:_PGP_Like"/>
    <property type="match status" value="1"/>
</dbReference>
<dbReference type="InterPro" id="IPR023214">
    <property type="entry name" value="HAD_sf"/>
</dbReference>
<sequence>MIKAILLDIDGTILSFETHQIPASALTALQQVHEKGIKIIIATGRAAGDLREIESVPYDAVIALNGAECYLRNGPLIKNRPIPRKDFQKAATIARQYDIALGLELNNGVFVDKLKPAVVQVARMVDHPIPEVKDIEALFDAQGCSQFCFYCDLETEKKIMPQLPGLSATRWHPAFTDVNLSGTSKASGLTLFAAYYGIDAANILACGDGGNDIPMLQAAGIGVAMGNASDEVKKHANYVTEPIQNDGLAKVLQHFQLI</sequence>
<dbReference type="Gene3D" id="3.40.50.1000">
    <property type="entry name" value="HAD superfamily/HAD-like"/>
    <property type="match status" value="1"/>
</dbReference>
<dbReference type="PROSITE" id="PS01228">
    <property type="entry name" value="COF_1"/>
    <property type="match status" value="1"/>
</dbReference>